<organism evidence="3 4">
    <name type="scientific">Cerrena zonata</name>
    <dbReference type="NCBI Taxonomy" id="2478898"/>
    <lineage>
        <taxon>Eukaryota</taxon>
        <taxon>Fungi</taxon>
        <taxon>Dikarya</taxon>
        <taxon>Basidiomycota</taxon>
        <taxon>Agaricomycotina</taxon>
        <taxon>Agaricomycetes</taxon>
        <taxon>Polyporales</taxon>
        <taxon>Cerrenaceae</taxon>
        <taxon>Cerrena</taxon>
    </lineage>
</organism>
<dbReference type="AlphaFoldDB" id="A0AAW0GW05"/>
<protein>
    <submittedName>
        <fullName evidence="3">Uncharacterized protein</fullName>
    </submittedName>
</protein>
<keyword evidence="4" id="KW-1185">Reference proteome</keyword>
<proteinExistence type="predicted"/>
<reference evidence="3 4" key="1">
    <citation type="submission" date="2022-09" db="EMBL/GenBank/DDBJ databases">
        <authorList>
            <person name="Palmer J.M."/>
        </authorList>
    </citation>
    <scope>NUCLEOTIDE SEQUENCE [LARGE SCALE GENOMIC DNA]</scope>
    <source>
        <strain evidence="3 4">DSM 7382</strain>
    </source>
</reference>
<feature type="region of interest" description="Disordered" evidence="2">
    <location>
        <begin position="1"/>
        <end position="99"/>
    </location>
</feature>
<dbReference type="EMBL" id="JASBNA010000001">
    <property type="protein sequence ID" value="KAK7696344.1"/>
    <property type="molecule type" value="Genomic_DNA"/>
</dbReference>
<evidence type="ECO:0000256" key="1">
    <source>
        <dbReference type="SAM" id="Coils"/>
    </source>
</evidence>
<evidence type="ECO:0000256" key="2">
    <source>
        <dbReference type="SAM" id="MobiDB-lite"/>
    </source>
</evidence>
<name>A0AAW0GW05_9APHY</name>
<gene>
    <name evidence="3" type="ORF">QCA50_000998</name>
</gene>
<evidence type="ECO:0000313" key="4">
    <source>
        <dbReference type="Proteomes" id="UP001385951"/>
    </source>
</evidence>
<sequence length="253" mass="27027">MGPTTSSQAMSGTSQQVPSSSTKPNIAPKAQSLTTPQTPLEQQNTEIPGMSTASTISPATVPRIPIATTDPTLQQPSEPPMMLSVASEPSSVGDTAVSSNPLHPLSHSRTLELQPKISAAAASISTIVRTMVGSAISRNPPTSSTLPSFWKEGEISIENSTDIPFLERLGHAFKEDVINIEVQRAVLDQKLASARQALEDIQHRIMFLRQRQGDPRGGDQQVDNVSFGKPTLLMDADDPMEGPSTESQHLKAT</sequence>
<comment type="caution">
    <text evidence="3">The sequence shown here is derived from an EMBL/GenBank/DDBJ whole genome shotgun (WGS) entry which is preliminary data.</text>
</comment>
<feature type="compositionally biased region" description="Polar residues" evidence="2">
    <location>
        <begin position="31"/>
        <end position="58"/>
    </location>
</feature>
<accession>A0AAW0GW05</accession>
<feature type="coiled-coil region" evidence="1">
    <location>
        <begin position="184"/>
        <end position="211"/>
    </location>
</feature>
<dbReference type="Proteomes" id="UP001385951">
    <property type="component" value="Unassembled WGS sequence"/>
</dbReference>
<feature type="region of interest" description="Disordered" evidence="2">
    <location>
        <begin position="211"/>
        <end position="253"/>
    </location>
</feature>
<keyword evidence="1" id="KW-0175">Coiled coil</keyword>
<evidence type="ECO:0000313" key="3">
    <source>
        <dbReference type="EMBL" id="KAK7696344.1"/>
    </source>
</evidence>
<feature type="compositionally biased region" description="Polar residues" evidence="2">
    <location>
        <begin position="1"/>
        <end position="24"/>
    </location>
</feature>
<feature type="compositionally biased region" description="Polar residues" evidence="2">
    <location>
        <begin position="87"/>
        <end position="99"/>
    </location>
</feature>